<dbReference type="Gene3D" id="1.10.10.10">
    <property type="entry name" value="Winged helix-like DNA-binding domain superfamily/Winged helix DNA-binding domain"/>
    <property type="match status" value="1"/>
</dbReference>
<dbReference type="Gene3D" id="3.40.50.2300">
    <property type="match status" value="1"/>
</dbReference>
<dbReference type="PROSITE" id="PS50110">
    <property type="entry name" value="RESPONSE_REGULATORY"/>
    <property type="match status" value="1"/>
</dbReference>
<evidence type="ECO:0000313" key="9">
    <source>
        <dbReference type="EMBL" id="MDP9823921.1"/>
    </source>
</evidence>
<evidence type="ECO:0000256" key="4">
    <source>
        <dbReference type="PROSITE-ProRule" id="PRU00169"/>
    </source>
</evidence>
<dbReference type="InterPro" id="IPR016032">
    <property type="entry name" value="Sig_transdc_resp-reg_C-effctor"/>
</dbReference>
<dbReference type="Pfam" id="PF00486">
    <property type="entry name" value="Trans_reg_C"/>
    <property type="match status" value="1"/>
</dbReference>
<dbReference type="CDD" id="cd17574">
    <property type="entry name" value="REC_OmpR"/>
    <property type="match status" value="1"/>
</dbReference>
<sequence length="246" mass="26233">MVTVLMIEDNEDVAQALQRVLQREGYDVSHYATGREGADAILRDRPDVVVLDLTLPDIDGLDVCQEVREAGYDGGILMVTARSDELDRVLGLDYGADDYLAKPYGLAEMQARVRALARRATRAVGSTAASVPAAGPTASAAPAEGSTHPPGTPDLQLDTHTRRVTVAGADLALTAKEFDLLAILHGAGGGVVTREDLMAQVWDEHWFGSTKTLDVTIGRLRQKLQGAGSRAEIVTVRGVGFRLDTG</sequence>
<feature type="region of interest" description="Disordered" evidence="6">
    <location>
        <begin position="127"/>
        <end position="157"/>
    </location>
</feature>
<accession>A0ABT9NUD4</accession>
<evidence type="ECO:0000256" key="6">
    <source>
        <dbReference type="SAM" id="MobiDB-lite"/>
    </source>
</evidence>
<dbReference type="InterPro" id="IPR011006">
    <property type="entry name" value="CheY-like_superfamily"/>
</dbReference>
<dbReference type="Pfam" id="PF00072">
    <property type="entry name" value="Response_reg"/>
    <property type="match status" value="1"/>
</dbReference>
<dbReference type="SMART" id="SM00862">
    <property type="entry name" value="Trans_reg_C"/>
    <property type="match status" value="1"/>
</dbReference>
<evidence type="ECO:0000256" key="2">
    <source>
        <dbReference type="ARBA" id="ARBA00023012"/>
    </source>
</evidence>
<feature type="DNA-binding region" description="OmpR/PhoB-type" evidence="5">
    <location>
        <begin position="144"/>
        <end position="245"/>
    </location>
</feature>
<evidence type="ECO:0000256" key="3">
    <source>
        <dbReference type="ARBA" id="ARBA00023125"/>
    </source>
</evidence>
<evidence type="ECO:0000259" key="7">
    <source>
        <dbReference type="PROSITE" id="PS50110"/>
    </source>
</evidence>
<dbReference type="EMBL" id="JAUSQM010000001">
    <property type="protein sequence ID" value="MDP9823921.1"/>
    <property type="molecule type" value="Genomic_DNA"/>
</dbReference>
<feature type="domain" description="OmpR/PhoB-type" evidence="8">
    <location>
        <begin position="144"/>
        <end position="245"/>
    </location>
</feature>
<keyword evidence="3 5" id="KW-0238">DNA-binding</keyword>
<dbReference type="Gene3D" id="6.10.250.690">
    <property type="match status" value="1"/>
</dbReference>
<evidence type="ECO:0000259" key="8">
    <source>
        <dbReference type="PROSITE" id="PS51755"/>
    </source>
</evidence>
<proteinExistence type="predicted"/>
<dbReference type="PANTHER" id="PTHR48111">
    <property type="entry name" value="REGULATOR OF RPOS"/>
    <property type="match status" value="1"/>
</dbReference>
<name>A0ABT9NUD4_9ACTN</name>
<dbReference type="InterPro" id="IPR001789">
    <property type="entry name" value="Sig_transdc_resp-reg_receiver"/>
</dbReference>
<dbReference type="InterPro" id="IPR001867">
    <property type="entry name" value="OmpR/PhoB-type_DNA-bd"/>
</dbReference>
<dbReference type="Proteomes" id="UP001240447">
    <property type="component" value="Unassembled WGS sequence"/>
</dbReference>
<keyword evidence="2" id="KW-0902">Two-component regulatory system</keyword>
<dbReference type="PROSITE" id="PS51755">
    <property type="entry name" value="OMPR_PHOB"/>
    <property type="match status" value="1"/>
</dbReference>
<evidence type="ECO:0000256" key="5">
    <source>
        <dbReference type="PROSITE-ProRule" id="PRU01091"/>
    </source>
</evidence>
<dbReference type="GO" id="GO:0003677">
    <property type="term" value="F:DNA binding"/>
    <property type="evidence" value="ECO:0007669"/>
    <property type="project" value="UniProtKB-KW"/>
</dbReference>
<protein>
    <submittedName>
        <fullName evidence="9">DNA-binding response OmpR family regulator</fullName>
    </submittedName>
</protein>
<gene>
    <name evidence="9" type="ORF">J2S59_003730</name>
</gene>
<dbReference type="RefSeq" id="WP_220138521.1">
    <property type="nucleotide sequence ID" value="NZ_CCXJ01000537.1"/>
</dbReference>
<feature type="modified residue" description="4-aspartylphosphate" evidence="4">
    <location>
        <position position="52"/>
    </location>
</feature>
<dbReference type="CDD" id="cd00383">
    <property type="entry name" value="trans_reg_C"/>
    <property type="match status" value="1"/>
</dbReference>
<comment type="caution">
    <text evidence="9">The sequence shown here is derived from an EMBL/GenBank/DDBJ whole genome shotgun (WGS) entry which is preliminary data.</text>
</comment>
<evidence type="ECO:0000256" key="1">
    <source>
        <dbReference type="ARBA" id="ARBA00022553"/>
    </source>
</evidence>
<keyword evidence="10" id="KW-1185">Reference proteome</keyword>
<dbReference type="InterPro" id="IPR039420">
    <property type="entry name" value="WalR-like"/>
</dbReference>
<reference evidence="9 10" key="1">
    <citation type="submission" date="2023-07" db="EMBL/GenBank/DDBJ databases">
        <title>Sequencing the genomes of 1000 actinobacteria strains.</title>
        <authorList>
            <person name="Klenk H.-P."/>
        </authorList>
    </citation>
    <scope>NUCLEOTIDE SEQUENCE [LARGE SCALE GENOMIC DNA]</scope>
    <source>
        <strain evidence="9 10">GD13</strain>
    </source>
</reference>
<dbReference type="InterPro" id="IPR036388">
    <property type="entry name" value="WH-like_DNA-bd_sf"/>
</dbReference>
<feature type="domain" description="Response regulatory" evidence="7">
    <location>
        <begin position="3"/>
        <end position="117"/>
    </location>
</feature>
<evidence type="ECO:0000313" key="10">
    <source>
        <dbReference type="Proteomes" id="UP001240447"/>
    </source>
</evidence>
<dbReference type="PANTHER" id="PTHR48111:SF40">
    <property type="entry name" value="PHOSPHATE REGULON TRANSCRIPTIONAL REGULATORY PROTEIN PHOB"/>
    <property type="match status" value="1"/>
</dbReference>
<keyword evidence="1 4" id="KW-0597">Phosphoprotein</keyword>
<dbReference type="SUPFAM" id="SSF46894">
    <property type="entry name" value="C-terminal effector domain of the bipartite response regulators"/>
    <property type="match status" value="1"/>
</dbReference>
<organism evidence="9 10">
    <name type="scientific">Nocardioides massiliensis</name>
    <dbReference type="NCBI Taxonomy" id="1325935"/>
    <lineage>
        <taxon>Bacteria</taxon>
        <taxon>Bacillati</taxon>
        <taxon>Actinomycetota</taxon>
        <taxon>Actinomycetes</taxon>
        <taxon>Propionibacteriales</taxon>
        <taxon>Nocardioidaceae</taxon>
        <taxon>Nocardioides</taxon>
    </lineage>
</organism>
<dbReference type="SUPFAM" id="SSF52172">
    <property type="entry name" value="CheY-like"/>
    <property type="match status" value="1"/>
</dbReference>
<feature type="compositionally biased region" description="Low complexity" evidence="6">
    <location>
        <begin position="127"/>
        <end position="143"/>
    </location>
</feature>
<dbReference type="SMART" id="SM00448">
    <property type="entry name" value="REC"/>
    <property type="match status" value="1"/>
</dbReference>